<dbReference type="NCBIfam" id="NF008024">
    <property type="entry name" value="PRK10754.1"/>
    <property type="match status" value="1"/>
</dbReference>
<dbReference type="InterPro" id="IPR011032">
    <property type="entry name" value="GroES-like_sf"/>
</dbReference>
<evidence type="ECO:0000259" key="6">
    <source>
        <dbReference type="SMART" id="SM00829"/>
    </source>
</evidence>
<dbReference type="GO" id="GO:0005829">
    <property type="term" value="C:cytosol"/>
    <property type="evidence" value="ECO:0007669"/>
    <property type="project" value="TreeGrafter"/>
</dbReference>
<dbReference type="PANTHER" id="PTHR48106:SF13">
    <property type="entry name" value="QUINONE OXIDOREDUCTASE-RELATED"/>
    <property type="match status" value="1"/>
</dbReference>
<evidence type="ECO:0000256" key="2">
    <source>
        <dbReference type="ARBA" id="ARBA00022857"/>
    </source>
</evidence>
<gene>
    <name evidence="7" type="ORF">SAMN05216580_1123</name>
</gene>
<evidence type="ECO:0000256" key="4">
    <source>
        <dbReference type="ARBA" id="ARBA00038919"/>
    </source>
</evidence>
<name>A0A1H2FAZ5_9GAMM</name>
<dbReference type="GO" id="GO:0003960">
    <property type="term" value="F:quinone reductase (NADPH) activity"/>
    <property type="evidence" value="ECO:0007669"/>
    <property type="project" value="UniProtKB-EC"/>
</dbReference>
<protein>
    <recommendedName>
        <fullName evidence="4">NADPH:quinone reductase</fullName>
        <ecNumber evidence="4">1.6.5.5</ecNumber>
    </recommendedName>
</protein>
<proteinExistence type="inferred from homology"/>
<dbReference type="SMART" id="SM00829">
    <property type="entry name" value="PKS_ER"/>
    <property type="match status" value="1"/>
</dbReference>
<dbReference type="AlphaFoldDB" id="A0A1H2FAZ5"/>
<dbReference type="Gene3D" id="3.40.50.720">
    <property type="entry name" value="NAD(P)-binding Rossmann-like Domain"/>
    <property type="match status" value="1"/>
</dbReference>
<dbReference type="InterPro" id="IPR047618">
    <property type="entry name" value="QOR-like"/>
</dbReference>
<dbReference type="SUPFAM" id="SSF51735">
    <property type="entry name" value="NAD(P)-binding Rossmann-fold domains"/>
    <property type="match status" value="1"/>
</dbReference>
<dbReference type="GO" id="GO:0070402">
    <property type="term" value="F:NADPH binding"/>
    <property type="evidence" value="ECO:0007669"/>
    <property type="project" value="TreeGrafter"/>
</dbReference>
<accession>A0A1H2FAZ5</accession>
<evidence type="ECO:0000256" key="3">
    <source>
        <dbReference type="ARBA" id="ARBA00023002"/>
    </source>
</evidence>
<evidence type="ECO:0000313" key="8">
    <source>
        <dbReference type="Proteomes" id="UP000243063"/>
    </source>
</evidence>
<dbReference type="Gene3D" id="3.90.180.10">
    <property type="entry name" value="Medium-chain alcohol dehydrogenases, catalytic domain"/>
    <property type="match status" value="1"/>
</dbReference>
<keyword evidence="3" id="KW-0560">Oxidoreductase</keyword>
<dbReference type="EC" id="1.6.5.5" evidence="4"/>
<dbReference type="Pfam" id="PF08240">
    <property type="entry name" value="ADH_N"/>
    <property type="match status" value="1"/>
</dbReference>
<dbReference type="InterPro" id="IPR020843">
    <property type="entry name" value="ER"/>
</dbReference>
<feature type="domain" description="Enoyl reductase (ER)" evidence="6">
    <location>
        <begin position="11"/>
        <end position="322"/>
    </location>
</feature>
<organism evidence="7 8">
    <name type="scientific">Geopseudomonas guangdongensis</name>
    <dbReference type="NCBI Taxonomy" id="1245526"/>
    <lineage>
        <taxon>Bacteria</taxon>
        <taxon>Pseudomonadati</taxon>
        <taxon>Pseudomonadota</taxon>
        <taxon>Gammaproteobacteria</taxon>
        <taxon>Pseudomonadales</taxon>
        <taxon>Pseudomonadaceae</taxon>
        <taxon>Geopseudomonas</taxon>
    </lineage>
</organism>
<dbReference type="RefSeq" id="WP_090212769.1">
    <property type="nucleotide sequence ID" value="NZ_LT629780.1"/>
</dbReference>
<evidence type="ECO:0000256" key="5">
    <source>
        <dbReference type="ARBA" id="ARBA00048980"/>
    </source>
</evidence>
<evidence type="ECO:0000313" key="7">
    <source>
        <dbReference type="EMBL" id="SDU04517.1"/>
    </source>
</evidence>
<sequence length="324" mass="34587">MPTRIQLSRHGGPEVLEYADFTPPAPGPREVWVRNRAIGLNFIDIYYRDGLYPLNLPSGLGSEGAGEVEAVGAEVHEFRVGDRVAYCTGPQGAYAELHCLPADCLVPLPEAVSFEQAAAALLKGLTVQYLLRQIGRFQGGETVLFHAAAGGVGSLACQWAKLLGVKLIGTVGSAEKAERARALGAWATIDYRREDVRARVLELTDGQKCPVVFDSVGKDTWDISLDCVARRGLLVSFGNASGPVSGVNLGILAQKGSLFVTRPTLSGYADTPERLRAMAAELFALLGSGQLQVDIAQRHPLREAAEAQRALAARQTVGSTILLP</sequence>
<evidence type="ECO:0000256" key="1">
    <source>
        <dbReference type="ARBA" id="ARBA00010371"/>
    </source>
</evidence>
<dbReference type="FunFam" id="3.40.50.720:FF:000053">
    <property type="entry name" value="Quinone oxidoreductase 1"/>
    <property type="match status" value="1"/>
</dbReference>
<dbReference type="Pfam" id="PF00107">
    <property type="entry name" value="ADH_zinc_N"/>
    <property type="match status" value="1"/>
</dbReference>
<keyword evidence="8" id="KW-1185">Reference proteome</keyword>
<dbReference type="InterPro" id="IPR002364">
    <property type="entry name" value="Quin_OxRdtase/zeta-crystal_CS"/>
</dbReference>
<dbReference type="GO" id="GO:0008270">
    <property type="term" value="F:zinc ion binding"/>
    <property type="evidence" value="ECO:0007669"/>
    <property type="project" value="InterPro"/>
</dbReference>
<dbReference type="InterPro" id="IPR036291">
    <property type="entry name" value="NAD(P)-bd_dom_sf"/>
</dbReference>
<dbReference type="SUPFAM" id="SSF50129">
    <property type="entry name" value="GroES-like"/>
    <property type="match status" value="1"/>
</dbReference>
<dbReference type="InterPro" id="IPR013149">
    <property type="entry name" value="ADH-like_C"/>
</dbReference>
<dbReference type="GO" id="GO:0035925">
    <property type="term" value="F:mRNA 3'-UTR AU-rich region binding"/>
    <property type="evidence" value="ECO:0007669"/>
    <property type="project" value="TreeGrafter"/>
</dbReference>
<dbReference type="PANTHER" id="PTHR48106">
    <property type="entry name" value="QUINONE OXIDOREDUCTASE PIG3-RELATED"/>
    <property type="match status" value="1"/>
</dbReference>
<reference evidence="8" key="1">
    <citation type="submission" date="2016-10" db="EMBL/GenBank/DDBJ databases">
        <authorList>
            <person name="Varghese N."/>
            <person name="Submissions S."/>
        </authorList>
    </citation>
    <scope>NUCLEOTIDE SEQUENCE [LARGE SCALE GENOMIC DNA]</scope>
    <source>
        <strain evidence="8">CCTCC 2012022</strain>
    </source>
</reference>
<dbReference type="OrthoDB" id="9805883at2"/>
<dbReference type="CDD" id="cd05286">
    <property type="entry name" value="QOR2"/>
    <property type="match status" value="1"/>
</dbReference>
<comment type="similarity">
    <text evidence="1">Belongs to the zinc-containing alcohol dehydrogenase family. Quinone oxidoreductase subfamily.</text>
</comment>
<dbReference type="EMBL" id="LT629780">
    <property type="protein sequence ID" value="SDU04517.1"/>
    <property type="molecule type" value="Genomic_DNA"/>
</dbReference>
<dbReference type="STRING" id="1245526.SAMN05216580_1123"/>
<comment type="catalytic activity">
    <reaction evidence="5">
        <text>2 a quinone + NADPH + H(+) = 2 a 1,4-benzosemiquinone + NADP(+)</text>
        <dbReference type="Rhea" id="RHEA:14269"/>
        <dbReference type="ChEBI" id="CHEBI:15378"/>
        <dbReference type="ChEBI" id="CHEBI:57783"/>
        <dbReference type="ChEBI" id="CHEBI:58349"/>
        <dbReference type="ChEBI" id="CHEBI:132124"/>
        <dbReference type="ChEBI" id="CHEBI:134225"/>
        <dbReference type="EC" id="1.6.5.5"/>
    </reaction>
</comment>
<dbReference type="InterPro" id="IPR013154">
    <property type="entry name" value="ADH-like_N"/>
</dbReference>
<dbReference type="PROSITE" id="PS01162">
    <property type="entry name" value="QOR_ZETA_CRYSTAL"/>
    <property type="match status" value="1"/>
</dbReference>
<keyword evidence="2" id="KW-0521">NADP</keyword>
<dbReference type="Proteomes" id="UP000243063">
    <property type="component" value="Chromosome I"/>
</dbReference>